<evidence type="ECO:0000256" key="1">
    <source>
        <dbReference type="ARBA" id="ARBA00022884"/>
    </source>
</evidence>
<evidence type="ECO:0000313" key="6">
    <source>
        <dbReference type="Proteomes" id="UP000298493"/>
    </source>
</evidence>
<keyword evidence="6" id="KW-1185">Reference proteome</keyword>
<dbReference type="AlphaFoldDB" id="A0A4Z1P3F6"/>
<dbReference type="InterPro" id="IPR051847">
    <property type="entry name" value="RNA_proc/Spliceosome_comp"/>
</dbReference>
<dbReference type="GO" id="GO:0000398">
    <property type="term" value="P:mRNA splicing, via spliceosome"/>
    <property type="evidence" value="ECO:0007669"/>
    <property type="project" value="InterPro"/>
</dbReference>
<dbReference type="STRING" id="86259.A0A4Z1P3F6"/>
<proteinExistence type="predicted"/>
<dbReference type="SMART" id="SM00360">
    <property type="entry name" value="RRM"/>
    <property type="match status" value="1"/>
</dbReference>
<dbReference type="Gene3D" id="3.30.70.330">
    <property type="match status" value="1"/>
</dbReference>
<sequence>MNGIKATAKLNQRELEEVIPPSASWHRDYADTAFVYIGGLPLELSEGDVITIASQYGEPVFINMPRDKETGKPKGFCFLKYEDQRSCDLAVDNLGGATVLGRLLRVDHTRYKKREDEEIVDNTMGPVERDAVKDGPGAVSDTESEDAPPPRALLKEEKELQELMRNEEDDDPMKAYMIQQKKEEVEVALKALAKRESKSKSKEEKRKHKSHRSRRHEDEDSDRREKKSRKHRSRTPEKRRHRSRTPVKDEDSDSEYDRRRGRRDIKNEDSGSEYDRRRRRRMDERSRTPIMRDEKPLKSRARDRSVTPVYDRR</sequence>
<dbReference type="InterPro" id="IPR035979">
    <property type="entry name" value="RBD_domain_sf"/>
</dbReference>
<organism evidence="5 6">
    <name type="scientific">Venturia nashicola</name>
    <dbReference type="NCBI Taxonomy" id="86259"/>
    <lineage>
        <taxon>Eukaryota</taxon>
        <taxon>Fungi</taxon>
        <taxon>Dikarya</taxon>
        <taxon>Ascomycota</taxon>
        <taxon>Pezizomycotina</taxon>
        <taxon>Dothideomycetes</taxon>
        <taxon>Pleosporomycetidae</taxon>
        <taxon>Venturiales</taxon>
        <taxon>Venturiaceae</taxon>
        <taxon>Venturia</taxon>
    </lineage>
</organism>
<dbReference type="PANTHER" id="PTHR45880:SF1">
    <property type="entry name" value="RNA-BINDING MOTIF PROTEIN, X-LINKED 2"/>
    <property type="match status" value="1"/>
</dbReference>
<dbReference type="SUPFAM" id="SSF54928">
    <property type="entry name" value="RNA-binding domain, RBD"/>
    <property type="match status" value="1"/>
</dbReference>
<dbReference type="Proteomes" id="UP000298493">
    <property type="component" value="Unassembled WGS sequence"/>
</dbReference>
<feature type="compositionally biased region" description="Basic and acidic residues" evidence="3">
    <location>
        <begin position="264"/>
        <end position="313"/>
    </location>
</feature>
<feature type="region of interest" description="Disordered" evidence="3">
    <location>
        <begin position="121"/>
        <end position="153"/>
    </location>
</feature>
<keyword evidence="1 2" id="KW-0694">RNA-binding</keyword>
<dbReference type="InterPro" id="IPR045844">
    <property type="entry name" value="RRM_Ist3-like"/>
</dbReference>
<evidence type="ECO:0000256" key="3">
    <source>
        <dbReference type="SAM" id="MobiDB-lite"/>
    </source>
</evidence>
<feature type="compositionally biased region" description="Basic and acidic residues" evidence="3">
    <location>
        <begin position="189"/>
        <end position="204"/>
    </location>
</feature>
<dbReference type="PANTHER" id="PTHR45880">
    <property type="entry name" value="RNA-BINDING MOTIF PROTEIN, X-LINKED 2"/>
    <property type="match status" value="1"/>
</dbReference>
<evidence type="ECO:0000259" key="4">
    <source>
        <dbReference type="PROSITE" id="PS50102"/>
    </source>
</evidence>
<feature type="domain" description="RRM" evidence="4">
    <location>
        <begin position="33"/>
        <end position="111"/>
    </location>
</feature>
<feature type="compositionally biased region" description="Basic and acidic residues" evidence="3">
    <location>
        <begin position="215"/>
        <end position="225"/>
    </location>
</feature>
<comment type="caution">
    <text evidence="5">The sequence shown here is derived from an EMBL/GenBank/DDBJ whole genome shotgun (WGS) entry which is preliminary data.</text>
</comment>
<dbReference type="PROSITE" id="PS50102">
    <property type="entry name" value="RRM"/>
    <property type="match status" value="1"/>
</dbReference>
<dbReference type="Pfam" id="PF00076">
    <property type="entry name" value="RRM_1"/>
    <property type="match status" value="1"/>
</dbReference>
<dbReference type="GO" id="GO:0071011">
    <property type="term" value="C:precatalytic spliceosome"/>
    <property type="evidence" value="ECO:0007669"/>
    <property type="project" value="TreeGrafter"/>
</dbReference>
<protein>
    <submittedName>
        <fullName evidence="5">tRNA wybutosine-synthesizing protein 4</fullName>
    </submittedName>
</protein>
<dbReference type="OrthoDB" id="2573941at2759"/>
<dbReference type="GO" id="GO:0071013">
    <property type="term" value="C:catalytic step 2 spliceosome"/>
    <property type="evidence" value="ECO:0007669"/>
    <property type="project" value="TreeGrafter"/>
</dbReference>
<name>A0A4Z1P3F6_9PEZI</name>
<evidence type="ECO:0000313" key="5">
    <source>
        <dbReference type="EMBL" id="TID23317.1"/>
    </source>
</evidence>
<evidence type="ECO:0000256" key="2">
    <source>
        <dbReference type="PROSITE-ProRule" id="PRU00176"/>
    </source>
</evidence>
<feature type="compositionally biased region" description="Basic residues" evidence="3">
    <location>
        <begin position="226"/>
        <end position="245"/>
    </location>
</feature>
<dbReference type="GO" id="GO:0005686">
    <property type="term" value="C:U2 snRNP"/>
    <property type="evidence" value="ECO:0007669"/>
    <property type="project" value="TreeGrafter"/>
</dbReference>
<feature type="compositionally biased region" description="Basic residues" evidence="3">
    <location>
        <begin position="205"/>
        <end position="214"/>
    </location>
</feature>
<reference evidence="5 6" key="1">
    <citation type="submission" date="2019-04" db="EMBL/GenBank/DDBJ databases">
        <title>High contiguity whole genome sequence and gene annotation resource for two Venturia nashicola isolates.</title>
        <authorList>
            <person name="Prokchorchik M."/>
            <person name="Won K."/>
            <person name="Lee Y."/>
            <person name="Choi E.D."/>
            <person name="Segonzac C."/>
            <person name="Sohn K.H."/>
        </authorList>
    </citation>
    <scope>NUCLEOTIDE SEQUENCE [LARGE SCALE GENOMIC DNA]</scope>
    <source>
        <strain evidence="5 6">PRI2</strain>
    </source>
</reference>
<dbReference type="GO" id="GO:0003723">
    <property type="term" value="F:RNA binding"/>
    <property type="evidence" value="ECO:0007669"/>
    <property type="project" value="UniProtKB-UniRule"/>
</dbReference>
<dbReference type="EMBL" id="SNSC02000006">
    <property type="protein sequence ID" value="TID23317.1"/>
    <property type="molecule type" value="Genomic_DNA"/>
</dbReference>
<accession>A0A4Z1P3F6</accession>
<feature type="region of interest" description="Disordered" evidence="3">
    <location>
        <begin position="189"/>
        <end position="313"/>
    </location>
</feature>
<dbReference type="InterPro" id="IPR000504">
    <property type="entry name" value="RRM_dom"/>
</dbReference>
<dbReference type="InterPro" id="IPR012677">
    <property type="entry name" value="Nucleotide-bd_a/b_plait_sf"/>
</dbReference>
<dbReference type="CDD" id="cd12411">
    <property type="entry name" value="RRM_ist3_like"/>
    <property type="match status" value="1"/>
</dbReference>
<gene>
    <name evidence="5" type="ORF">E6O75_ATG02953</name>
</gene>